<protein>
    <submittedName>
        <fullName evidence="1">Uncharacterized protein</fullName>
    </submittedName>
</protein>
<reference evidence="1" key="1">
    <citation type="journal article" date="2017" name="Mycologia">
        <title>Fusarium algeriense, sp. nov., a novel toxigenic crown rot pathogen of durum wheat from Algeria is nested in the Fusarium burgessii species complex.</title>
        <authorList>
            <person name="Laraba I."/>
            <person name="Keddad A."/>
            <person name="Boureghda H."/>
            <person name="Abdallah N."/>
            <person name="Vaughan M.M."/>
            <person name="Proctor R.H."/>
            <person name="Busman M."/>
            <person name="O'Donnell K."/>
        </authorList>
    </citation>
    <scope>NUCLEOTIDE SEQUENCE</scope>
    <source>
        <strain evidence="1">NRRL 25174</strain>
    </source>
</reference>
<name>A0A9P5DU33_9HYPO</name>
<proteinExistence type="predicted"/>
<keyword evidence="2" id="KW-1185">Reference proteome</keyword>
<comment type="caution">
    <text evidence="1">The sequence shown here is derived from an EMBL/GenBank/DDBJ whole genome shotgun (WGS) entry which is preliminary data.</text>
</comment>
<evidence type="ECO:0000313" key="2">
    <source>
        <dbReference type="Proteomes" id="UP000730481"/>
    </source>
</evidence>
<dbReference type="EMBL" id="PVQB02000631">
    <property type="protein sequence ID" value="KAF4334829.1"/>
    <property type="molecule type" value="Genomic_DNA"/>
</dbReference>
<accession>A0A9P5DU33</accession>
<reference evidence="1" key="2">
    <citation type="submission" date="2020-02" db="EMBL/GenBank/DDBJ databases">
        <title>Identification and distribution of gene clusters putatively required for synthesis of sphingolipid metabolism inhibitors in phylogenetically diverse species of the filamentous fungus Fusarium.</title>
        <authorList>
            <person name="Kim H.-S."/>
            <person name="Busman M."/>
            <person name="Brown D.W."/>
            <person name="Divon H."/>
            <person name="Uhlig S."/>
            <person name="Proctor R.H."/>
        </authorList>
    </citation>
    <scope>NUCLEOTIDE SEQUENCE</scope>
    <source>
        <strain evidence="1">NRRL 25174</strain>
    </source>
</reference>
<dbReference type="Proteomes" id="UP000730481">
    <property type="component" value="Unassembled WGS sequence"/>
</dbReference>
<evidence type="ECO:0000313" key="1">
    <source>
        <dbReference type="EMBL" id="KAF4334829.1"/>
    </source>
</evidence>
<dbReference type="Gene3D" id="1.20.120.1020">
    <property type="entry name" value="Prion-inhibition and propagation, HeLo domain"/>
    <property type="match status" value="1"/>
</dbReference>
<gene>
    <name evidence="1" type="ORF">FBEOM_11341</name>
</gene>
<sequence length="129" mass="14855">MLQELRNKYSLHDDREHANATGSSNYAIIQPSSQIPTAKSLFENNRVAAELRRDTRLRQRRAKTVSIFRKVDFTWPFKDDISDRAKVMEYIQTLESCNDALLEVSRIPKRLMSEMVPEILIGADDSNLG</sequence>
<dbReference type="InterPro" id="IPR038305">
    <property type="entry name" value="HeLo_sf"/>
</dbReference>
<dbReference type="AlphaFoldDB" id="A0A9P5DU33"/>
<dbReference type="OrthoDB" id="1911848at2759"/>
<organism evidence="1 2">
    <name type="scientific">Fusarium beomiforme</name>
    <dbReference type="NCBI Taxonomy" id="44412"/>
    <lineage>
        <taxon>Eukaryota</taxon>
        <taxon>Fungi</taxon>
        <taxon>Dikarya</taxon>
        <taxon>Ascomycota</taxon>
        <taxon>Pezizomycotina</taxon>
        <taxon>Sordariomycetes</taxon>
        <taxon>Hypocreomycetidae</taxon>
        <taxon>Hypocreales</taxon>
        <taxon>Nectriaceae</taxon>
        <taxon>Fusarium</taxon>
        <taxon>Fusarium burgessii species complex</taxon>
    </lineage>
</organism>